<feature type="transmembrane region" description="Helical" evidence="8">
    <location>
        <begin position="92"/>
        <end position="114"/>
    </location>
</feature>
<dbReference type="EMBL" id="FOGF01000051">
    <property type="protein sequence ID" value="SER43689.1"/>
    <property type="molecule type" value="Genomic_DNA"/>
</dbReference>
<comment type="similarity">
    <text evidence="2 8">Belongs to the V-ATPase proteolipid subunit family.</text>
</comment>
<dbReference type="OrthoDB" id="384481at2"/>
<evidence type="ECO:0000259" key="9">
    <source>
        <dbReference type="Pfam" id="PF00137"/>
    </source>
</evidence>
<proteinExistence type="inferred from homology"/>
<dbReference type="GO" id="GO:0033179">
    <property type="term" value="C:proton-transporting V-type ATPase, V0 domain"/>
    <property type="evidence" value="ECO:0007669"/>
    <property type="project" value="InterPro"/>
</dbReference>
<keyword evidence="6 8" id="KW-0406">Ion transport</keyword>
<keyword evidence="7 8" id="KW-0472">Membrane</keyword>
<dbReference type="Proteomes" id="UP000198556">
    <property type="component" value="Unassembled WGS sequence"/>
</dbReference>
<feature type="domain" description="V-ATPase proteolipid subunit C-like" evidence="9">
    <location>
        <begin position="96"/>
        <end position="155"/>
    </location>
</feature>
<dbReference type="InterPro" id="IPR035921">
    <property type="entry name" value="F/V-ATP_Csub_sf"/>
</dbReference>
<accession>A0A1H9P7A7</accession>
<feature type="transmembrane region" description="Helical" evidence="8">
    <location>
        <begin position="135"/>
        <end position="156"/>
    </location>
</feature>
<dbReference type="GO" id="GO:0046961">
    <property type="term" value="F:proton-transporting ATPase activity, rotational mechanism"/>
    <property type="evidence" value="ECO:0007669"/>
    <property type="project" value="InterPro"/>
</dbReference>
<evidence type="ECO:0000256" key="6">
    <source>
        <dbReference type="ARBA" id="ARBA00023065"/>
    </source>
</evidence>
<dbReference type="PRINTS" id="PR00122">
    <property type="entry name" value="VACATPASE"/>
</dbReference>
<dbReference type="CDD" id="cd18179">
    <property type="entry name" value="ATP-synt_Vo_Ao_c_NTPK_rpt1"/>
    <property type="match status" value="1"/>
</dbReference>
<feature type="domain" description="V-ATPase proteolipid subunit C-like" evidence="9">
    <location>
        <begin position="20"/>
        <end position="79"/>
    </location>
</feature>
<sequence length="160" mass="16789">MTNWLTFFAENNGGMVFAALGMAMAMIFGGIGSAKGVGIAGEAASSLIKEQPEKFAQAMILELLPGTQGIYGFIISFFIMNQMSVDMSLQNGLFLFMASLPIAFTGLFSGIAQGKVAAAGVQILAKKPEHTIKGVIFAAMVETYAILGLLVSILIISKLG</sequence>
<dbReference type="Pfam" id="PF00137">
    <property type="entry name" value="ATP-synt_C"/>
    <property type="match status" value="2"/>
</dbReference>
<evidence type="ECO:0000256" key="8">
    <source>
        <dbReference type="RuleBase" id="RU363060"/>
    </source>
</evidence>
<keyword evidence="11" id="KW-1185">Reference proteome</keyword>
<dbReference type="STRING" id="137733.SAMN05421767_1514"/>
<keyword evidence="3 8" id="KW-0813">Transport</keyword>
<name>A0A1H9P7A7_9LACT</name>
<feature type="transmembrane region" description="Helical" evidence="8">
    <location>
        <begin position="15"/>
        <end position="34"/>
    </location>
</feature>
<keyword evidence="4 8" id="KW-0812">Transmembrane</keyword>
<evidence type="ECO:0000256" key="2">
    <source>
        <dbReference type="ARBA" id="ARBA00007296"/>
    </source>
</evidence>
<evidence type="ECO:0000313" key="10">
    <source>
        <dbReference type="EMBL" id="SER43689.1"/>
    </source>
</evidence>
<evidence type="ECO:0000256" key="3">
    <source>
        <dbReference type="ARBA" id="ARBA00022448"/>
    </source>
</evidence>
<feature type="transmembrane region" description="Helical" evidence="8">
    <location>
        <begin position="55"/>
        <end position="80"/>
    </location>
</feature>
<reference evidence="10 11" key="1">
    <citation type="submission" date="2016-10" db="EMBL/GenBank/DDBJ databases">
        <authorList>
            <person name="de Groot N.N."/>
        </authorList>
    </citation>
    <scope>NUCLEOTIDE SEQUENCE [LARGE SCALE GENOMIC DNA]</scope>
    <source>
        <strain evidence="10 11">DSM 15827</strain>
    </source>
</reference>
<dbReference type="PANTHER" id="PTHR10263">
    <property type="entry name" value="V-TYPE PROTON ATPASE PROTEOLIPID SUBUNIT"/>
    <property type="match status" value="1"/>
</dbReference>
<evidence type="ECO:0000313" key="11">
    <source>
        <dbReference type="Proteomes" id="UP000198556"/>
    </source>
</evidence>
<gene>
    <name evidence="10" type="ORF">SAMN05421767_1514</name>
</gene>
<dbReference type="SUPFAM" id="SSF81333">
    <property type="entry name" value="F1F0 ATP synthase subunit C"/>
    <property type="match status" value="2"/>
</dbReference>
<dbReference type="AlphaFoldDB" id="A0A1H9P7A7"/>
<dbReference type="Gene3D" id="1.20.120.610">
    <property type="entry name" value="lithium bound rotor ring of v- atpase"/>
    <property type="match status" value="1"/>
</dbReference>
<comment type="subcellular location">
    <subcellularLocation>
        <location evidence="1">Membrane</location>
        <topology evidence="1">Multi-pass membrane protein</topology>
    </subcellularLocation>
</comment>
<dbReference type="CDD" id="cd18180">
    <property type="entry name" value="ATP-synt_Vo_Ao_c_NTPK_rpt2"/>
    <property type="match status" value="1"/>
</dbReference>
<keyword evidence="5 8" id="KW-1133">Transmembrane helix</keyword>
<dbReference type="NCBIfam" id="NF005124">
    <property type="entry name" value="PRK06558.1"/>
    <property type="match status" value="1"/>
</dbReference>
<organism evidence="10 11">
    <name type="scientific">Granulicatella balaenopterae</name>
    <dbReference type="NCBI Taxonomy" id="137733"/>
    <lineage>
        <taxon>Bacteria</taxon>
        <taxon>Bacillati</taxon>
        <taxon>Bacillota</taxon>
        <taxon>Bacilli</taxon>
        <taxon>Lactobacillales</taxon>
        <taxon>Carnobacteriaceae</taxon>
        <taxon>Granulicatella</taxon>
    </lineage>
</organism>
<evidence type="ECO:0000256" key="1">
    <source>
        <dbReference type="ARBA" id="ARBA00004141"/>
    </source>
</evidence>
<dbReference type="InterPro" id="IPR002379">
    <property type="entry name" value="ATPase_proteolipid_c-like_dom"/>
</dbReference>
<dbReference type="FunFam" id="1.20.120.610:FF:000005">
    <property type="entry name" value="V-type sodium ATPase subunit K"/>
    <property type="match status" value="1"/>
</dbReference>
<protein>
    <submittedName>
        <fullName evidence="10">V/A-type H+-transporting ATPase subunit K</fullName>
    </submittedName>
</protein>
<dbReference type="RefSeq" id="WP_089747863.1">
    <property type="nucleotide sequence ID" value="NZ_FOGF01000051.1"/>
</dbReference>
<evidence type="ECO:0000256" key="5">
    <source>
        <dbReference type="ARBA" id="ARBA00022989"/>
    </source>
</evidence>
<dbReference type="InterPro" id="IPR000245">
    <property type="entry name" value="ATPase_proteolipid_csu"/>
</dbReference>
<evidence type="ECO:0000256" key="4">
    <source>
        <dbReference type="ARBA" id="ARBA00022692"/>
    </source>
</evidence>
<evidence type="ECO:0000256" key="7">
    <source>
        <dbReference type="ARBA" id="ARBA00023136"/>
    </source>
</evidence>